<proteinExistence type="predicted"/>
<evidence type="ECO:0000313" key="3">
    <source>
        <dbReference type="EMBL" id="PFH04048.1"/>
    </source>
</evidence>
<feature type="compositionally biased region" description="Basic and acidic residues" evidence="1">
    <location>
        <begin position="222"/>
        <end position="241"/>
    </location>
</feature>
<evidence type="ECO:0000259" key="2">
    <source>
        <dbReference type="Pfam" id="PF25538"/>
    </source>
</evidence>
<reference evidence="3 4" key="1">
    <citation type="submission" date="2017-09" db="EMBL/GenBank/DDBJ databases">
        <title>Evaluation of Pacific Biosciences Sequencing Technology to Finishing C. thermocellum Genome Sequences.</title>
        <authorList>
            <person name="Brown S."/>
        </authorList>
    </citation>
    <scope>NUCLEOTIDE SEQUENCE [LARGE SCALE GENOMIC DNA]</scope>
    <source>
        <strain evidence="3 4">AD2</strain>
    </source>
</reference>
<dbReference type="Pfam" id="PF25538">
    <property type="entry name" value="DUF7922"/>
    <property type="match status" value="1"/>
</dbReference>
<dbReference type="GeneID" id="35804831"/>
<name>A0AB36TJP6_ACETH</name>
<accession>A0AB36TJP6</accession>
<evidence type="ECO:0000313" key="4">
    <source>
        <dbReference type="Proteomes" id="UP000223596"/>
    </source>
</evidence>
<dbReference type="AlphaFoldDB" id="A0AB36TJP6"/>
<feature type="region of interest" description="Disordered" evidence="1">
    <location>
        <begin position="148"/>
        <end position="291"/>
    </location>
</feature>
<organism evidence="3 4">
    <name type="scientific">Acetivibrio thermocellus AD2</name>
    <dbReference type="NCBI Taxonomy" id="1138384"/>
    <lineage>
        <taxon>Bacteria</taxon>
        <taxon>Bacillati</taxon>
        <taxon>Bacillota</taxon>
        <taxon>Clostridia</taxon>
        <taxon>Eubacteriales</taxon>
        <taxon>Oscillospiraceae</taxon>
        <taxon>Acetivibrio</taxon>
    </lineage>
</organism>
<feature type="compositionally biased region" description="Basic and acidic residues" evidence="1">
    <location>
        <begin position="176"/>
        <end position="213"/>
    </location>
</feature>
<sequence>MDNRFKYHRSFLIFTHEDSRNGEGREPSGYVKIEIRDGRGKLCCQVSNLRESNDAVYKLYLINVDEAGLKAACPGVIDLAKGKGELIWNFDPANIDGTGMSVCDINVAAVILENNNERYIDNILCPLAAYKNGKIEWRQKMKKFLNKQRAQEAEETEERQDFEEAQETGESQRTQDIPKKEEMQKTERAQRTKDDAMPKTGSEKSEDGGKIGEDIASGNENIEDKNKNMIESVQRKEDNKSGADTIVEENGRGGVSDDDERKTKIEAENEVEDKNEKENENETESKDEFGNKRKAGSEINFEELVAKFDRCFEKCNPFMSGRKDYRWWKIASPVHLNNILYQMKVDVPILFNPLVLMAHFKYRHLIVGTYEDKARNLRYIVCGVPGVYWVDEKPFGKICRWAQVDGNVPKYGAFGYWLVYINPNTGEILNVG</sequence>
<protein>
    <recommendedName>
        <fullName evidence="2">DUF7922 domain-containing protein</fullName>
    </recommendedName>
</protein>
<feature type="compositionally biased region" description="Acidic residues" evidence="1">
    <location>
        <begin position="153"/>
        <end position="167"/>
    </location>
</feature>
<dbReference type="EMBL" id="PDBW01000001">
    <property type="protein sequence ID" value="PFH04048.1"/>
    <property type="molecule type" value="Genomic_DNA"/>
</dbReference>
<dbReference type="InterPro" id="IPR057682">
    <property type="entry name" value="DUF7922"/>
</dbReference>
<feature type="compositionally biased region" description="Basic and acidic residues" evidence="1">
    <location>
        <begin position="259"/>
        <end position="291"/>
    </location>
</feature>
<evidence type="ECO:0000256" key="1">
    <source>
        <dbReference type="SAM" id="MobiDB-lite"/>
    </source>
</evidence>
<gene>
    <name evidence="3" type="ORF">M972_112870</name>
</gene>
<dbReference type="Proteomes" id="UP000223596">
    <property type="component" value="Unassembled WGS sequence"/>
</dbReference>
<comment type="caution">
    <text evidence="3">The sequence shown here is derived from an EMBL/GenBank/DDBJ whole genome shotgun (WGS) entry which is preliminary data.</text>
</comment>
<feature type="domain" description="DUF7922" evidence="2">
    <location>
        <begin position="24"/>
        <end position="125"/>
    </location>
</feature>
<dbReference type="RefSeq" id="WP_003516741.1">
    <property type="nucleotide sequence ID" value="NZ_CP013828.1"/>
</dbReference>